<reference evidence="3" key="1">
    <citation type="submission" date="2016-09" db="EMBL/GenBank/DDBJ databases">
        <authorList>
            <person name="Hebert L."/>
            <person name="Moumen B."/>
        </authorList>
    </citation>
    <scope>NUCLEOTIDE SEQUENCE [LARGE SCALE GENOMIC DNA]</scope>
    <source>
        <strain evidence="3">OVI</strain>
    </source>
</reference>
<feature type="signal peptide" evidence="2">
    <location>
        <begin position="1"/>
        <end position="22"/>
    </location>
</feature>
<keyword evidence="4" id="KW-1185">Reference proteome</keyword>
<evidence type="ECO:0008006" key="5">
    <source>
        <dbReference type="Google" id="ProtNLM"/>
    </source>
</evidence>
<keyword evidence="1" id="KW-0472">Membrane</keyword>
<name>A0A1G4IAZ3_TRYEQ</name>
<feature type="transmembrane region" description="Helical" evidence="1">
    <location>
        <begin position="201"/>
        <end position="220"/>
    </location>
</feature>
<dbReference type="RefSeq" id="XP_067080259.1">
    <property type="nucleotide sequence ID" value="XM_067224158.1"/>
</dbReference>
<keyword evidence="2" id="KW-0732">Signal</keyword>
<dbReference type="VEuPathDB" id="TriTrypDB:TEOVI_000082900"/>
<comment type="caution">
    <text evidence="3">The sequence shown here is derived from an EMBL/GenBank/DDBJ whole genome shotgun (WGS) entry which is preliminary data.</text>
</comment>
<organism evidence="3 4">
    <name type="scientific">Trypanosoma equiperdum</name>
    <dbReference type="NCBI Taxonomy" id="5694"/>
    <lineage>
        <taxon>Eukaryota</taxon>
        <taxon>Discoba</taxon>
        <taxon>Euglenozoa</taxon>
        <taxon>Kinetoplastea</taxon>
        <taxon>Metakinetoplastina</taxon>
        <taxon>Trypanosomatida</taxon>
        <taxon>Trypanosomatidae</taxon>
        <taxon>Trypanosoma</taxon>
    </lineage>
</organism>
<keyword evidence="1" id="KW-0812">Transmembrane</keyword>
<dbReference type="EMBL" id="CZPT02001188">
    <property type="protein sequence ID" value="SCU69263.1"/>
    <property type="molecule type" value="Genomic_DNA"/>
</dbReference>
<evidence type="ECO:0000256" key="2">
    <source>
        <dbReference type="SAM" id="SignalP"/>
    </source>
</evidence>
<evidence type="ECO:0000256" key="1">
    <source>
        <dbReference type="SAM" id="Phobius"/>
    </source>
</evidence>
<protein>
    <recommendedName>
        <fullName evidence="5">SNARE associated Golgi protein</fullName>
    </recommendedName>
</protein>
<evidence type="ECO:0000313" key="4">
    <source>
        <dbReference type="Proteomes" id="UP000195570"/>
    </source>
</evidence>
<feature type="transmembrane region" description="Helical" evidence="1">
    <location>
        <begin position="159"/>
        <end position="181"/>
    </location>
</feature>
<evidence type="ECO:0000313" key="3">
    <source>
        <dbReference type="EMBL" id="SCU69263.1"/>
    </source>
</evidence>
<gene>
    <name evidence="3" type="ORF">TEOVI_000082900</name>
</gene>
<proteinExistence type="predicted"/>
<dbReference type="Proteomes" id="UP000195570">
    <property type="component" value="Unassembled WGS sequence"/>
</dbReference>
<feature type="chain" id="PRO_5009235337" description="SNARE associated Golgi protein" evidence="2">
    <location>
        <begin position="23"/>
        <end position="284"/>
    </location>
</feature>
<feature type="transmembrane region" description="Helical" evidence="1">
    <location>
        <begin position="241"/>
        <end position="263"/>
    </location>
</feature>
<dbReference type="AlphaFoldDB" id="A0A1G4IAZ3"/>
<sequence>MKKRVAVSCCVAGVLLFAAAVAIHRTAPTTIEQKKLAAWVYTGFRSATERTKATVTALVPEPMKPHIKQLLAGATSVTLVGQGFRRIPGIATAISASAQTTKQQNVVEIIMAKPVDKLLYAVGAIFAQAFLLRLLVKPPGYWGPVKDQKVWRNFFTTQAGWFLLVVCVALPNCVVDAGFIITLLGRLPSETYLPALVVGKLLQPYVATALFCSPTFVRWLPQVWKLMDAKGSEDDQSGAKVVFWALLTTAVLLAGTNGVTMLWRRDGSNDEEEELVLEDAEAEN</sequence>
<accession>A0A1G4IAZ3</accession>
<feature type="transmembrane region" description="Helical" evidence="1">
    <location>
        <begin position="118"/>
        <end position="136"/>
    </location>
</feature>
<dbReference type="GeneID" id="92374769"/>
<keyword evidence="1" id="KW-1133">Transmembrane helix</keyword>